<dbReference type="AlphaFoldDB" id="A0A3G9JVB6"/>
<accession>A0A3G9JVB6</accession>
<dbReference type="KEGG" id="mvz:myaer102_48550"/>
<evidence type="ECO:0008006" key="3">
    <source>
        <dbReference type="Google" id="ProtNLM"/>
    </source>
</evidence>
<dbReference type="PANTHER" id="PTHR40275:SF1">
    <property type="entry name" value="SSL7038 PROTEIN"/>
    <property type="match status" value="1"/>
</dbReference>
<dbReference type="PANTHER" id="PTHR40275">
    <property type="entry name" value="SSL7038 PROTEIN"/>
    <property type="match status" value="1"/>
</dbReference>
<gene>
    <name evidence="1" type="ORF">myaer102_48550</name>
</gene>
<dbReference type="SUPFAM" id="SSF47413">
    <property type="entry name" value="lambda repressor-like DNA-binding domains"/>
    <property type="match status" value="1"/>
</dbReference>
<organism evidence="1 2">
    <name type="scientific">Microcystis viridis NIES-102</name>
    <dbReference type="NCBI Taxonomy" id="213615"/>
    <lineage>
        <taxon>Bacteria</taxon>
        <taxon>Bacillati</taxon>
        <taxon>Cyanobacteriota</taxon>
        <taxon>Cyanophyceae</taxon>
        <taxon>Oscillatoriophycideae</taxon>
        <taxon>Chroococcales</taxon>
        <taxon>Microcystaceae</taxon>
        <taxon>Microcystis</taxon>
    </lineage>
</organism>
<name>A0A3G9JVB6_MICVR</name>
<reference evidence="1 2" key="1">
    <citation type="submission" date="2018-11" db="EMBL/GenBank/DDBJ databases">
        <title>Complete genome sequence of Microcystis aeruginosa NIES-102.</title>
        <authorList>
            <person name="Yamaguchi H."/>
            <person name="Suzuki S."/>
            <person name="Kawachi M."/>
        </authorList>
    </citation>
    <scope>NUCLEOTIDE SEQUENCE [LARGE SCALE GENOMIC DNA]</scope>
    <source>
        <strain evidence="1 2">NIES-102</strain>
    </source>
</reference>
<dbReference type="GO" id="GO:0003677">
    <property type="term" value="F:DNA binding"/>
    <property type="evidence" value="ECO:0007669"/>
    <property type="project" value="InterPro"/>
</dbReference>
<evidence type="ECO:0000313" key="2">
    <source>
        <dbReference type="Proteomes" id="UP000278152"/>
    </source>
</evidence>
<protein>
    <recommendedName>
        <fullName evidence="3">Addiction module antidote protein</fullName>
    </recommendedName>
</protein>
<dbReference type="RefSeq" id="WP_125732162.1">
    <property type="nucleotide sequence ID" value="NZ_AP019314.1"/>
</dbReference>
<evidence type="ECO:0000313" key="1">
    <source>
        <dbReference type="EMBL" id="BBH42211.1"/>
    </source>
</evidence>
<proteinExistence type="predicted"/>
<dbReference type="Proteomes" id="UP000278152">
    <property type="component" value="Chromosome"/>
</dbReference>
<sequence length="87" mass="9338">MATIQTYPWDAADHLKTKENIAAYLEAALEDGDPSLVGAALGDIARRTGLGRESLYKSLSNQGNPEFATVLKVLQALGLRLQVVPIT</sequence>
<dbReference type="Pfam" id="PF21716">
    <property type="entry name" value="dnstrm_HI1420"/>
    <property type="match status" value="1"/>
</dbReference>
<dbReference type="InterPro" id="IPR010982">
    <property type="entry name" value="Lambda_DNA-bd_dom_sf"/>
</dbReference>
<dbReference type="NCBIfam" id="TIGR02684">
    <property type="entry name" value="dnstrm_HI1420"/>
    <property type="match status" value="1"/>
</dbReference>
<dbReference type="InterPro" id="IPR014057">
    <property type="entry name" value="HI1420"/>
</dbReference>
<dbReference type="EMBL" id="AP019314">
    <property type="protein sequence ID" value="BBH42211.1"/>
    <property type="molecule type" value="Genomic_DNA"/>
</dbReference>